<accession>A0A6P8AUG2</accession>
<sequence length="55" mass="6125">MTAATLTTTRLHSSPSRQALGTAPGRTWPIRRCARLPLGCFGTLTLPLFWDRTIR</sequence>
<evidence type="ECO:0000256" key="1">
    <source>
        <dbReference type="SAM" id="MobiDB-lite"/>
    </source>
</evidence>
<reference evidence="3" key="2">
    <citation type="submission" date="2019-10" db="EMBL/GenBank/DDBJ databases">
        <authorList>
            <consortium name="NCBI Genome Project"/>
        </authorList>
    </citation>
    <scope>NUCLEOTIDE SEQUENCE</scope>
    <source>
        <strain evidence="3">NI907</strain>
    </source>
</reference>
<dbReference type="GeneID" id="41963950"/>
<dbReference type="KEGG" id="pgri:PgNI_09052"/>
<feature type="region of interest" description="Disordered" evidence="1">
    <location>
        <begin position="1"/>
        <end position="24"/>
    </location>
</feature>
<name>A0A6P8AUG2_PYRGI</name>
<keyword evidence="2" id="KW-1185">Reference proteome</keyword>
<dbReference type="Proteomes" id="UP000515153">
    <property type="component" value="Chromosome V"/>
</dbReference>
<organism evidence="2 3">
    <name type="scientific">Pyricularia grisea</name>
    <name type="common">Crabgrass-specific blast fungus</name>
    <name type="synonym">Magnaporthe grisea</name>
    <dbReference type="NCBI Taxonomy" id="148305"/>
    <lineage>
        <taxon>Eukaryota</taxon>
        <taxon>Fungi</taxon>
        <taxon>Dikarya</taxon>
        <taxon>Ascomycota</taxon>
        <taxon>Pezizomycotina</taxon>
        <taxon>Sordariomycetes</taxon>
        <taxon>Sordariomycetidae</taxon>
        <taxon>Magnaporthales</taxon>
        <taxon>Pyriculariaceae</taxon>
        <taxon>Pyricularia</taxon>
    </lineage>
</organism>
<evidence type="ECO:0000313" key="3">
    <source>
        <dbReference type="RefSeq" id="XP_030978558.1"/>
    </source>
</evidence>
<dbReference type="RefSeq" id="XP_030978558.1">
    <property type="nucleotide sequence ID" value="XM_031129042.1"/>
</dbReference>
<gene>
    <name evidence="3" type="ORF">PgNI_09052</name>
</gene>
<protein>
    <submittedName>
        <fullName evidence="3">Uncharacterized protein</fullName>
    </submittedName>
</protein>
<feature type="compositionally biased region" description="Polar residues" evidence="1">
    <location>
        <begin position="1"/>
        <end position="19"/>
    </location>
</feature>
<evidence type="ECO:0000313" key="2">
    <source>
        <dbReference type="Proteomes" id="UP000515153"/>
    </source>
</evidence>
<reference evidence="3" key="3">
    <citation type="submission" date="2025-08" db="UniProtKB">
        <authorList>
            <consortium name="RefSeq"/>
        </authorList>
    </citation>
    <scope>IDENTIFICATION</scope>
    <source>
        <strain evidence="3">NI907</strain>
    </source>
</reference>
<proteinExistence type="predicted"/>
<reference evidence="2 3" key="1">
    <citation type="journal article" date="2019" name="Mol. Biol. Evol.">
        <title>Blast fungal genomes show frequent chromosomal changes, gene gains and losses, and effector gene turnover.</title>
        <authorList>
            <person name="Gomez Luciano L.B."/>
            <person name="Jason Tsai I."/>
            <person name="Chuma I."/>
            <person name="Tosa Y."/>
            <person name="Chen Y.H."/>
            <person name="Li J.Y."/>
            <person name="Li M.Y."/>
            <person name="Jade Lu M.Y."/>
            <person name="Nakayashiki H."/>
            <person name="Li W.H."/>
        </authorList>
    </citation>
    <scope>NUCLEOTIDE SEQUENCE [LARGE SCALE GENOMIC DNA]</scope>
    <source>
        <strain evidence="2 3">NI907</strain>
    </source>
</reference>
<dbReference type="AlphaFoldDB" id="A0A6P8AUG2"/>